<organism evidence="1">
    <name type="scientific">Arundo donax</name>
    <name type="common">Giant reed</name>
    <name type="synonym">Donax arundinaceus</name>
    <dbReference type="NCBI Taxonomy" id="35708"/>
    <lineage>
        <taxon>Eukaryota</taxon>
        <taxon>Viridiplantae</taxon>
        <taxon>Streptophyta</taxon>
        <taxon>Embryophyta</taxon>
        <taxon>Tracheophyta</taxon>
        <taxon>Spermatophyta</taxon>
        <taxon>Magnoliopsida</taxon>
        <taxon>Liliopsida</taxon>
        <taxon>Poales</taxon>
        <taxon>Poaceae</taxon>
        <taxon>PACMAD clade</taxon>
        <taxon>Arundinoideae</taxon>
        <taxon>Arundineae</taxon>
        <taxon>Arundo</taxon>
    </lineage>
</organism>
<protein>
    <submittedName>
        <fullName evidence="1">Uncharacterized protein</fullName>
    </submittedName>
</protein>
<proteinExistence type="predicted"/>
<name>A0A0A9FA42_ARUDO</name>
<reference evidence="1" key="1">
    <citation type="submission" date="2014-09" db="EMBL/GenBank/DDBJ databases">
        <authorList>
            <person name="Magalhaes I.L.F."/>
            <person name="Oliveira U."/>
            <person name="Santos F.R."/>
            <person name="Vidigal T.H.D.A."/>
            <person name="Brescovit A.D."/>
            <person name="Santos A.J."/>
        </authorList>
    </citation>
    <scope>NUCLEOTIDE SEQUENCE</scope>
    <source>
        <tissue evidence="1">Shoot tissue taken approximately 20 cm above the soil surface</tissue>
    </source>
</reference>
<sequence length="39" mass="4352">MCRGLTQMVVGCTIICCPQQSCSKHCCPQQSYSKHSYVL</sequence>
<evidence type="ECO:0000313" key="1">
    <source>
        <dbReference type="EMBL" id="JAE09202.1"/>
    </source>
</evidence>
<reference evidence="1" key="2">
    <citation type="journal article" date="2015" name="Data Brief">
        <title>Shoot transcriptome of the giant reed, Arundo donax.</title>
        <authorList>
            <person name="Barrero R.A."/>
            <person name="Guerrero F.D."/>
            <person name="Moolhuijzen P."/>
            <person name="Goolsby J.A."/>
            <person name="Tidwell J."/>
            <person name="Bellgard S.E."/>
            <person name="Bellgard M.I."/>
        </authorList>
    </citation>
    <scope>NUCLEOTIDE SEQUENCE</scope>
    <source>
        <tissue evidence="1">Shoot tissue taken approximately 20 cm above the soil surface</tissue>
    </source>
</reference>
<accession>A0A0A9FA42</accession>
<dbReference type="AlphaFoldDB" id="A0A0A9FA42"/>
<dbReference type="EMBL" id="GBRH01188694">
    <property type="protein sequence ID" value="JAE09202.1"/>
    <property type="molecule type" value="Transcribed_RNA"/>
</dbReference>